<feature type="compositionally biased region" description="Low complexity" evidence="1">
    <location>
        <begin position="20"/>
        <end position="33"/>
    </location>
</feature>
<feature type="compositionally biased region" description="Polar residues" evidence="1">
    <location>
        <begin position="469"/>
        <end position="480"/>
    </location>
</feature>
<evidence type="ECO:0000313" key="3">
    <source>
        <dbReference type="Proteomes" id="UP001516023"/>
    </source>
</evidence>
<keyword evidence="3" id="KW-1185">Reference proteome</keyword>
<evidence type="ECO:0000313" key="2">
    <source>
        <dbReference type="EMBL" id="KAL3792872.1"/>
    </source>
</evidence>
<organism evidence="2 3">
    <name type="scientific">Cyclotella cryptica</name>
    <dbReference type="NCBI Taxonomy" id="29204"/>
    <lineage>
        <taxon>Eukaryota</taxon>
        <taxon>Sar</taxon>
        <taxon>Stramenopiles</taxon>
        <taxon>Ochrophyta</taxon>
        <taxon>Bacillariophyta</taxon>
        <taxon>Coscinodiscophyceae</taxon>
        <taxon>Thalassiosirophycidae</taxon>
        <taxon>Stephanodiscales</taxon>
        <taxon>Stephanodiscaceae</taxon>
        <taxon>Cyclotella</taxon>
    </lineage>
</organism>
<dbReference type="Proteomes" id="UP001516023">
    <property type="component" value="Unassembled WGS sequence"/>
</dbReference>
<feature type="region of interest" description="Disordered" evidence="1">
    <location>
        <begin position="457"/>
        <end position="515"/>
    </location>
</feature>
<accession>A0ABD3PYE6</accession>
<proteinExistence type="predicted"/>
<feature type="compositionally biased region" description="Acidic residues" evidence="1">
    <location>
        <begin position="82"/>
        <end position="111"/>
    </location>
</feature>
<evidence type="ECO:0000256" key="1">
    <source>
        <dbReference type="SAM" id="MobiDB-lite"/>
    </source>
</evidence>
<name>A0ABD3PYE6_9STRA</name>
<comment type="caution">
    <text evidence="2">The sequence shown here is derived from an EMBL/GenBank/DDBJ whole genome shotgun (WGS) entry which is preliminary data.</text>
</comment>
<reference evidence="2 3" key="1">
    <citation type="journal article" date="2020" name="G3 (Bethesda)">
        <title>Improved Reference Genome for Cyclotella cryptica CCMP332, a Model for Cell Wall Morphogenesis, Salinity Adaptation, and Lipid Production in Diatoms (Bacillariophyta).</title>
        <authorList>
            <person name="Roberts W.R."/>
            <person name="Downey K.M."/>
            <person name="Ruck E.C."/>
            <person name="Traller J.C."/>
            <person name="Alverson A.J."/>
        </authorList>
    </citation>
    <scope>NUCLEOTIDE SEQUENCE [LARGE SCALE GENOMIC DNA]</scope>
    <source>
        <strain evidence="2 3">CCMP332</strain>
    </source>
</reference>
<gene>
    <name evidence="2" type="ORF">HJC23_004797</name>
</gene>
<feature type="compositionally biased region" description="Pro residues" evidence="1">
    <location>
        <begin position="1"/>
        <end position="10"/>
    </location>
</feature>
<sequence>MKSSAPPPKRLAPQRKRHTTAANAPTPIASSSTTPPPPLDLSIDIPDENEHISHDGGAAAVITQAVADWTLRDKPSPIHASDDDDDDEEEEEEYHGEIDSDDDDDEDEDVDNSQQQPHVEIPPGYAPISPDELSASSPPTHPLLLVDLKLLYACHPDRDEKKLLLSQWNDALSGKGGDDTGLNSDERIIEWLESGVATHIDSSTEVAHRWEDVVDNDHRHDASQRQEEEEEGTSLAVLPYPEFLTVNPTQEVRSTLRLWKVLHASHPLPVMQRLLVHLRNTSRSLRWKVEMHNQLRVLAMEEHAEGVRRSENREYEEWKGGRKEKLEKLYEVRDTFLLRVDLARDRYEKLVQERERRVAIEMRRRRGDAWQQSKPVVRETLDDGNIDVFDQYNNYDDDDDDGWGGAIPEEDIIGHDAGNMLNIAYGQDSQVVDDDDDNDSNEEWSPVGMSVVVKQSSNPAATGPELETNRQVNDTNNTIRKLQPITMDDNAQRKSKRLEKAKDQSTSQNAIAKEEEMVREKLKTNDERIAEAMLRNLQERLDGVDNLLENLQEEEWADEENDEEQDDSNDKIVEETPDASEMTLLDQILAMILGALSMTFSGATCKEEHFRYIKEEHKSIVKEWKETFGRLPPSFRAEDDTVSIAHSNKLGDADALSKEKLSAMCNDSKDWDEVDWDALMP</sequence>
<dbReference type="EMBL" id="JABMIG020000097">
    <property type="protein sequence ID" value="KAL3792872.1"/>
    <property type="molecule type" value="Genomic_DNA"/>
</dbReference>
<feature type="region of interest" description="Disordered" evidence="1">
    <location>
        <begin position="1"/>
        <end position="137"/>
    </location>
</feature>
<protein>
    <submittedName>
        <fullName evidence="2">Uncharacterized protein</fullName>
    </submittedName>
</protein>
<dbReference type="AlphaFoldDB" id="A0ABD3PYE6"/>